<evidence type="ECO:0000313" key="2">
    <source>
        <dbReference type="Proteomes" id="UP000078200"/>
    </source>
</evidence>
<sequence length="235" mass="26791">MDLVVGNGETLHKIIDRYPDLWALQDRTRVCWEIAGREFADRLSNKLNQRVTTDDVKQKVLLIKASFKKLNKTQGTARTTLCTYLWYAHKLGLKHAANRLTKQLISDGKIKPKIETDTVDFLGFDEGEQEITGEHTPQVEVMDEITGEQTPQVEVMDGADRLIEEEMDEIMGEQTPINVQSDSVYSSGISSVWSPMSTARTSHKYIQPEKSCIQKYKEVVDVWPDVEALREFVKS</sequence>
<organism evidence="1 2">
    <name type="scientific">Glossina austeni</name>
    <name type="common">Savannah tsetse fly</name>
    <dbReference type="NCBI Taxonomy" id="7395"/>
    <lineage>
        <taxon>Eukaryota</taxon>
        <taxon>Metazoa</taxon>
        <taxon>Ecdysozoa</taxon>
        <taxon>Arthropoda</taxon>
        <taxon>Hexapoda</taxon>
        <taxon>Insecta</taxon>
        <taxon>Pterygota</taxon>
        <taxon>Neoptera</taxon>
        <taxon>Endopterygota</taxon>
        <taxon>Diptera</taxon>
        <taxon>Brachycera</taxon>
        <taxon>Muscomorpha</taxon>
        <taxon>Hippoboscoidea</taxon>
        <taxon>Glossinidae</taxon>
        <taxon>Glossina</taxon>
    </lineage>
</organism>
<dbReference type="VEuPathDB" id="VectorBase:GAUT002436"/>
<keyword evidence="2" id="KW-1185">Reference proteome</keyword>
<evidence type="ECO:0000313" key="1">
    <source>
        <dbReference type="EnsemblMetazoa" id="GAUT002436-PA"/>
    </source>
</evidence>
<accession>A0A1A9UER5</accession>
<proteinExistence type="predicted"/>
<dbReference type="EnsemblMetazoa" id="GAUT002436-RA">
    <property type="protein sequence ID" value="GAUT002436-PA"/>
    <property type="gene ID" value="GAUT002436"/>
</dbReference>
<evidence type="ECO:0008006" key="3">
    <source>
        <dbReference type="Google" id="ProtNLM"/>
    </source>
</evidence>
<reference evidence="1" key="1">
    <citation type="submission" date="2020-05" db="UniProtKB">
        <authorList>
            <consortium name="EnsemblMetazoa"/>
        </authorList>
    </citation>
    <scope>IDENTIFICATION</scope>
    <source>
        <strain evidence="1">TTRI</strain>
    </source>
</reference>
<dbReference type="STRING" id="7395.A0A1A9UER5"/>
<name>A0A1A9UER5_GLOAU</name>
<dbReference type="Proteomes" id="UP000078200">
    <property type="component" value="Unassembled WGS sequence"/>
</dbReference>
<protein>
    <recommendedName>
        <fullName evidence="3">MADF domain-containing protein</fullName>
    </recommendedName>
</protein>
<dbReference type="AlphaFoldDB" id="A0A1A9UER5"/>